<dbReference type="AlphaFoldDB" id="X1ACR2"/>
<dbReference type="EMBL" id="BART01009691">
    <property type="protein sequence ID" value="GAG79719.1"/>
    <property type="molecule type" value="Genomic_DNA"/>
</dbReference>
<comment type="caution">
    <text evidence="1">The sequence shown here is derived from an EMBL/GenBank/DDBJ whole genome shotgun (WGS) entry which is preliminary data.</text>
</comment>
<organism evidence="1">
    <name type="scientific">marine sediment metagenome</name>
    <dbReference type="NCBI Taxonomy" id="412755"/>
    <lineage>
        <taxon>unclassified sequences</taxon>
        <taxon>metagenomes</taxon>
        <taxon>ecological metagenomes</taxon>
    </lineage>
</organism>
<proteinExistence type="predicted"/>
<protein>
    <submittedName>
        <fullName evidence="1">Uncharacterized protein</fullName>
    </submittedName>
</protein>
<name>X1ACR2_9ZZZZ</name>
<accession>X1ACR2</accession>
<gene>
    <name evidence="1" type="ORF">S01H4_21402</name>
</gene>
<sequence>MVIKEIITDSFEYCIKMMYTKNHPQRYRMPQYDSVRFRALAFAANNK</sequence>
<reference evidence="1" key="1">
    <citation type="journal article" date="2014" name="Front. Microbiol.">
        <title>High frequency of phylogenetically diverse reductive dehalogenase-homologous genes in deep subseafloor sedimentary metagenomes.</title>
        <authorList>
            <person name="Kawai M."/>
            <person name="Futagami T."/>
            <person name="Toyoda A."/>
            <person name="Takaki Y."/>
            <person name="Nishi S."/>
            <person name="Hori S."/>
            <person name="Arai W."/>
            <person name="Tsubouchi T."/>
            <person name="Morono Y."/>
            <person name="Uchiyama I."/>
            <person name="Ito T."/>
            <person name="Fujiyama A."/>
            <person name="Inagaki F."/>
            <person name="Takami H."/>
        </authorList>
    </citation>
    <scope>NUCLEOTIDE SEQUENCE</scope>
    <source>
        <strain evidence="1">Expedition CK06-06</strain>
    </source>
</reference>
<evidence type="ECO:0000313" key="1">
    <source>
        <dbReference type="EMBL" id="GAG79719.1"/>
    </source>
</evidence>